<evidence type="ECO:0000256" key="2">
    <source>
        <dbReference type="SAM" id="Phobius"/>
    </source>
</evidence>
<keyword evidence="4" id="KW-0378">Hydrolase</keyword>
<feature type="transmembrane region" description="Helical" evidence="2">
    <location>
        <begin position="21"/>
        <end position="44"/>
    </location>
</feature>
<dbReference type="PANTHER" id="PTHR35797:SF1">
    <property type="entry name" value="PROTEASE"/>
    <property type="match status" value="1"/>
</dbReference>
<evidence type="ECO:0000313" key="4">
    <source>
        <dbReference type="EMBL" id="NUV29458.1"/>
    </source>
</evidence>
<feature type="domain" description="CAAX prenyl protease 2/Lysostaphin resistance protein A-like" evidence="3">
    <location>
        <begin position="136"/>
        <end position="240"/>
    </location>
</feature>
<feature type="transmembrane region" description="Helical" evidence="2">
    <location>
        <begin position="92"/>
        <end position="113"/>
    </location>
</feature>
<evidence type="ECO:0000256" key="1">
    <source>
        <dbReference type="SAM" id="MobiDB-lite"/>
    </source>
</evidence>
<dbReference type="AlphaFoldDB" id="A0A7Y6F2K0"/>
<dbReference type="GO" id="GO:0004175">
    <property type="term" value="F:endopeptidase activity"/>
    <property type="evidence" value="ECO:0007669"/>
    <property type="project" value="UniProtKB-ARBA"/>
</dbReference>
<feature type="transmembrane region" description="Helical" evidence="2">
    <location>
        <begin position="133"/>
        <end position="150"/>
    </location>
</feature>
<keyword evidence="2" id="KW-0812">Transmembrane</keyword>
<feature type="transmembrane region" description="Helical" evidence="2">
    <location>
        <begin position="170"/>
        <end position="189"/>
    </location>
</feature>
<dbReference type="InterPro" id="IPR042150">
    <property type="entry name" value="MmRce1-like"/>
</dbReference>
<reference evidence="4 5" key="1">
    <citation type="submission" date="2020-03" db="EMBL/GenBank/DDBJ databases">
        <title>Complete genome sequence of sixteen Streptomyces strains facilitates identification of candidate genes involved in plant growth-promotion in grain legumes and cereals.</title>
        <authorList>
            <person name="Gopalakrishnan S."/>
            <person name="Thakur V."/>
            <person name="Saxena R."/>
            <person name="Vadlamudi S."/>
            <person name="Purohit S."/>
            <person name="Kumar V."/>
            <person name="Rathore A."/>
            <person name="Chitikineni A."/>
            <person name="Varshney R.K."/>
        </authorList>
    </citation>
    <scope>NUCLEOTIDE SEQUENCE [LARGE SCALE GENOMIC DNA]</scope>
    <source>
        <strain evidence="4 5">KAI-180</strain>
    </source>
</reference>
<dbReference type="RefSeq" id="WP_175458274.1">
    <property type="nucleotide sequence ID" value="NZ_JAANNT010000010.1"/>
</dbReference>
<evidence type="ECO:0000313" key="5">
    <source>
        <dbReference type="Proteomes" id="UP000540128"/>
    </source>
</evidence>
<proteinExistence type="predicted"/>
<feature type="transmembrane region" description="Helical" evidence="2">
    <location>
        <begin position="255"/>
        <end position="273"/>
    </location>
</feature>
<sequence length="293" mass="29902">MTTPHTTEATAARPHSYRGDLTLFLVLAFGVSWAAWATAFTLGGPAHSPAAAGIHLLGAFGPLVAALAVRVRRGRRGEAAPVHAVRTGRRTLLWTPALMVLAAATVLAASLLAQAAGGPVLGLDHAQGAIRDAGGLVAFAGMMLIGGPLGEEPGWRGTLQPRLRAALGRLPAGLLLGVVWSVWHLPLFFVEGTVQHTLGLASASGVLFCAGVLPMALLIGYAYERGGVVAAVAVHLAINTTMLLCDAHAPETLALALGIQTVVAVLLLTLAPAPASPQSDAPAHAEPRTPAHA</sequence>
<organism evidence="4 5">
    <name type="scientific">Streptomyces odorifer</name>
    <dbReference type="NCBI Taxonomy" id="53450"/>
    <lineage>
        <taxon>Bacteria</taxon>
        <taxon>Bacillati</taxon>
        <taxon>Actinomycetota</taxon>
        <taxon>Actinomycetes</taxon>
        <taxon>Kitasatosporales</taxon>
        <taxon>Streptomycetaceae</taxon>
        <taxon>Streptomyces</taxon>
        <taxon>Streptomyces albidoflavus group</taxon>
    </lineage>
</organism>
<dbReference type="Proteomes" id="UP000540128">
    <property type="component" value="Unassembled WGS sequence"/>
</dbReference>
<accession>A0A7Y6F2K0</accession>
<dbReference type="GO" id="GO:0008237">
    <property type="term" value="F:metallopeptidase activity"/>
    <property type="evidence" value="ECO:0007669"/>
    <property type="project" value="UniProtKB-KW"/>
</dbReference>
<keyword evidence="2" id="KW-0472">Membrane</keyword>
<dbReference type="PANTHER" id="PTHR35797">
    <property type="entry name" value="PROTEASE-RELATED"/>
    <property type="match status" value="1"/>
</dbReference>
<feature type="region of interest" description="Disordered" evidence="1">
    <location>
        <begin position="274"/>
        <end position="293"/>
    </location>
</feature>
<keyword evidence="4" id="KW-0482">Metalloprotease</keyword>
<dbReference type="GO" id="GO:0080120">
    <property type="term" value="P:CAAX-box protein maturation"/>
    <property type="evidence" value="ECO:0007669"/>
    <property type="project" value="UniProtKB-ARBA"/>
</dbReference>
<evidence type="ECO:0000259" key="3">
    <source>
        <dbReference type="Pfam" id="PF02517"/>
    </source>
</evidence>
<keyword evidence="4" id="KW-0645">Protease</keyword>
<feature type="compositionally biased region" description="Basic and acidic residues" evidence="1">
    <location>
        <begin position="283"/>
        <end position="293"/>
    </location>
</feature>
<name>A0A7Y6F2K0_9ACTN</name>
<keyword evidence="5" id="KW-1185">Reference proteome</keyword>
<dbReference type="EMBL" id="JAANNT010000010">
    <property type="protein sequence ID" value="NUV29458.1"/>
    <property type="molecule type" value="Genomic_DNA"/>
</dbReference>
<keyword evidence="2" id="KW-1133">Transmembrane helix</keyword>
<protein>
    <submittedName>
        <fullName evidence="4">CPBP family intramembrane metalloprotease</fullName>
    </submittedName>
</protein>
<dbReference type="GO" id="GO:0006508">
    <property type="term" value="P:proteolysis"/>
    <property type="evidence" value="ECO:0007669"/>
    <property type="project" value="UniProtKB-KW"/>
</dbReference>
<dbReference type="InterPro" id="IPR003675">
    <property type="entry name" value="Rce1/LyrA-like_dom"/>
</dbReference>
<feature type="transmembrane region" description="Helical" evidence="2">
    <location>
        <begin position="50"/>
        <end position="71"/>
    </location>
</feature>
<feature type="transmembrane region" description="Helical" evidence="2">
    <location>
        <begin position="201"/>
        <end position="221"/>
    </location>
</feature>
<comment type="caution">
    <text evidence="4">The sequence shown here is derived from an EMBL/GenBank/DDBJ whole genome shotgun (WGS) entry which is preliminary data.</text>
</comment>
<dbReference type="Pfam" id="PF02517">
    <property type="entry name" value="Rce1-like"/>
    <property type="match status" value="1"/>
</dbReference>
<gene>
    <name evidence="4" type="ORF">G6W59_14185</name>
</gene>